<keyword evidence="2" id="KW-0547">Nucleotide-binding</keyword>
<evidence type="ECO:0000313" key="6">
    <source>
        <dbReference type="Proteomes" id="UP000275368"/>
    </source>
</evidence>
<dbReference type="InterPro" id="IPR006674">
    <property type="entry name" value="HD_domain"/>
</dbReference>
<dbReference type="RefSeq" id="WP_125666855.1">
    <property type="nucleotide sequence ID" value="NZ_AP019308.1"/>
</dbReference>
<keyword evidence="1" id="KW-0479">Metal-binding</keyword>
<dbReference type="Gene3D" id="1.10.3210.10">
    <property type="entry name" value="Hypothetical protein af1432"/>
    <property type="match status" value="1"/>
</dbReference>
<protein>
    <submittedName>
        <fullName evidence="5">Haloacid dehalogenase</fullName>
    </submittedName>
</protein>
<gene>
    <name evidence="5" type="ORF">Back11_62150</name>
</gene>
<sequence length="206" mass="23700">MHAAYSELLFSELTGNLREDVYNFLSRNGCEEIGVHCLKVGEESKRIAIMFGANSREAEYAGYLHDISAVFPNEIRISIAHQLGVEVLPEEETFPMIIHQKLSKEMARNLFNISNPTILNAVGCHTTLRKHATLLDNVLFVADKIAWDQSGSPPYIKDIYQGLEKSIEHASYAYINYLWQQREKLRVVHPWLRDAFYDLDQLLREC</sequence>
<evidence type="ECO:0000256" key="2">
    <source>
        <dbReference type="ARBA" id="ARBA00022741"/>
    </source>
</evidence>
<organism evidence="5 6">
    <name type="scientific">Paenibacillus baekrokdamisoli</name>
    <dbReference type="NCBI Taxonomy" id="1712516"/>
    <lineage>
        <taxon>Bacteria</taxon>
        <taxon>Bacillati</taxon>
        <taxon>Bacillota</taxon>
        <taxon>Bacilli</taxon>
        <taxon>Bacillales</taxon>
        <taxon>Paenibacillaceae</taxon>
        <taxon>Paenibacillus</taxon>
    </lineage>
</organism>
<dbReference type="GO" id="GO:0016787">
    <property type="term" value="F:hydrolase activity"/>
    <property type="evidence" value="ECO:0007669"/>
    <property type="project" value="UniProtKB-KW"/>
</dbReference>
<dbReference type="PANTHER" id="PTHR35795:SF1">
    <property type="entry name" value="BIS(5'-NUCLEOSYL)-TETRAPHOSPHATASE, SYMMETRICAL"/>
    <property type="match status" value="1"/>
</dbReference>
<dbReference type="InterPro" id="IPR005249">
    <property type="entry name" value="YqeK"/>
</dbReference>
<reference evidence="5 6" key="1">
    <citation type="submission" date="2018-11" db="EMBL/GenBank/DDBJ databases">
        <title>Complete genome sequence of Paenibacillus baekrokdamisoli strain KCTC 33723.</title>
        <authorList>
            <person name="Kang S.W."/>
            <person name="Lee K.C."/>
            <person name="Kim K.K."/>
            <person name="Kim J.S."/>
            <person name="Kim D.S."/>
            <person name="Ko S.H."/>
            <person name="Yang S.H."/>
            <person name="Lee J.S."/>
        </authorList>
    </citation>
    <scope>NUCLEOTIDE SEQUENCE [LARGE SCALE GENOMIC DNA]</scope>
    <source>
        <strain evidence="5 6">KCTC 33723</strain>
    </source>
</reference>
<evidence type="ECO:0000256" key="1">
    <source>
        <dbReference type="ARBA" id="ARBA00022723"/>
    </source>
</evidence>
<dbReference type="InterPro" id="IPR051094">
    <property type="entry name" value="Diverse_Catalytic_Enzymes"/>
</dbReference>
<dbReference type="Pfam" id="PF01966">
    <property type="entry name" value="HD"/>
    <property type="match status" value="1"/>
</dbReference>
<dbReference type="PANTHER" id="PTHR35795">
    <property type="entry name" value="SLR1885 PROTEIN"/>
    <property type="match status" value="1"/>
</dbReference>
<dbReference type="OrthoDB" id="5295945at2"/>
<evidence type="ECO:0000313" key="5">
    <source>
        <dbReference type="EMBL" id="BBH24870.1"/>
    </source>
</evidence>
<dbReference type="Proteomes" id="UP000275368">
    <property type="component" value="Chromosome"/>
</dbReference>
<proteinExistence type="predicted"/>
<dbReference type="SUPFAM" id="SSF109604">
    <property type="entry name" value="HD-domain/PDEase-like"/>
    <property type="match status" value="1"/>
</dbReference>
<evidence type="ECO:0000259" key="4">
    <source>
        <dbReference type="Pfam" id="PF01966"/>
    </source>
</evidence>
<dbReference type="NCBIfam" id="TIGR00488">
    <property type="entry name" value="bis(5'-nucleosyl)-tetraphosphatase (symmetrical) YqeK"/>
    <property type="match status" value="1"/>
</dbReference>
<dbReference type="EMBL" id="AP019308">
    <property type="protein sequence ID" value="BBH24870.1"/>
    <property type="molecule type" value="Genomic_DNA"/>
</dbReference>
<dbReference type="KEGG" id="pbk:Back11_62150"/>
<name>A0A3G9J118_9BACL</name>
<dbReference type="GO" id="GO:0046872">
    <property type="term" value="F:metal ion binding"/>
    <property type="evidence" value="ECO:0007669"/>
    <property type="project" value="UniProtKB-KW"/>
</dbReference>
<dbReference type="AlphaFoldDB" id="A0A3G9J118"/>
<keyword evidence="3" id="KW-0378">Hydrolase</keyword>
<keyword evidence="6" id="KW-1185">Reference proteome</keyword>
<evidence type="ECO:0000256" key="3">
    <source>
        <dbReference type="ARBA" id="ARBA00022801"/>
    </source>
</evidence>
<accession>A0A3G9J118</accession>
<feature type="domain" description="HD" evidence="4">
    <location>
        <begin position="36"/>
        <end position="147"/>
    </location>
</feature>
<dbReference type="GO" id="GO:0000166">
    <property type="term" value="F:nucleotide binding"/>
    <property type="evidence" value="ECO:0007669"/>
    <property type="project" value="UniProtKB-KW"/>
</dbReference>